<dbReference type="GO" id="GO:0006997">
    <property type="term" value="P:nucleus organization"/>
    <property type="evidence" value="ECO:0007669"/>
    <property type="project" value="InterPro"/>
</dbReference>
<dbReference type="PANTHER" id="PTHR31908:SF9">
    <property type="entry name" value="PROTEIN CROWDED NUCLEI 3"/>
    <property type="match status" value="1"/>
</dbReference>
<comment type="subcellular location">
    <subcellularLocation>
        <location evidence="3">Nucleus lamina</location>
    </subcellularLocation>
</comment>
<feature type="compositionally biased region" description="Polar residues" evidence="6">
    <location>
        <begin position="928"/>
        <end position="943"/>
    </location>
</feature>
<sequence>MFTPQKNSWSALSLTPRGDAATSARSGLGGRMSASNPKNNLGKGKAVAYFDGPPPPPVCLLSENGEMDDGDGENMEDWRRFKEAGLLDEVSLERRDKAALLERVSKLENELLDYQHCMGLLLIEKKEWTAKFDELRESLAEGEEELKRERAAHLIALAEAEKREDNLRKALNTEKQCVADLEKALRESRVEYDQIKLNLGSKLSDANALMSEANKKYFEVEEKWTAADAKLTEASRKALELDKKLLEIETRESVLRKQRMSLKAEQEAHEAKISKHKEDMREWEKKLQETEERQCEGRRSLNEKEERANEFDKILKQREKKLEEEVEKINLANLAVKSKEENLKRKLELLCVNEEKAESMRKELEAKEKELSSLAEKLNTKERVEIQKLLDEQRRNQDLEKRQFETELENRRKLLDEELKEKADALDKKEAEISHEEEKLRKRELAVESKSDRIKEKEKDIEAKLKILKEKEKSMKDEEKCLDSIMKEIASEKDSLQVLKLELEKMKAEISQKQLKIQEEIENLRVTDADRREHTRLQNELKAEIEKCMVKKELLLKEEDDLKQDRKKFEEEWEALDEKRVVVIHELQQLEEAKERLQKMRHVEEEKLQSEKIATKEYIERELEALNLEKESFAANMRHEQSALTERSRNEHDQLQREYEALRRDLEINMLKKQEEMEKTLQEKERMFEVERDASLRNIHDQKEKVMKEIEDLSSERNRIKKDRHDIAVNRKQLEEQRIEMGKDSNELFILSKKLKDQRESFIQQRGRFLAFIERLKYCKDCGEIAQSYVLADLQLAELEHKEISPLPVIGDELLEKVSSYGTTLGRSGTDVDVKSSESGGRVSWLRKCTSKIFKFSPTGIKHLASESTERAVAAVASEEKTEEPTIAENITPIDFEEEQSVGIGGLGDEQTNGDGRDEQGVEDSHQSEQSSRLQKPGKNSTRGPRRTKSVKAVVEDAAKFLGKTSELPATAEEQGKDVPYVNNESRAESSFADKGARKRARAQSSVMTGNDLDAEGSEGQSESVTVGGRRKRRQTTAPSSNTGEMRYNLRRPRTVSTAVAPQASVDSKKRTEATEDVDGASLEPAQNAEVTSRPVLEIASGNHDFRPLVQVTSYKRVETQQISSHRVRFGTPDDGAGGNANATEVEIVDIGDNTNCAPEHNDEDECGSTLPGDEETDDADYGGDDGGDDNDDGGDEDSQHPGEVSIGKKIWNFMTT</sequence>
<dbReference type="Proteomes" id="UP001161247">
    <property type="component" value="Chromosome 2"/>
</dbReference>
<accession>A0AAV1CL08</accession>
<feature type="coiled-coil region" evidence="5">
    <location>
        <begin position="90"/>
        <end position="737"/>
    </location>
</feature>
<evidence type="ECO:0000256" key="3">
    <source>
        <dbReference type="ARBA" id="ARBA00024186"/>
    </source>
</evidence>
<keyword evidence="2" id="KW-0539">Nucleus</keyword>
<evidence type="ECO:0000313" key="8">
    <source>
        <dbReference type="Proteomes" id="UP001161247"/>
    </source>
</evidence>
<dbReference type="EMBL" id="OX459119">
    <property type="protein sequence ID" value="CAI9096311.1"/>
    <property type="molecule type" value="Genomic_DNA"/>
</dbReference>
<dbReference type="AlphaFoldDB" id="A0AAV1CL08"/>
<protein>
    <submittedName>
        <fullName evidence="7">OLC1v1032417C2</fullName>
    </submittedName>
</protein>
<evidence type="ECO:0000256" key="6">
    <source>
        <dbReference type="SAM" id="MobiDB-lite"/>
    </source>
</evidence>
<keyword evidence="8" id="KW-1185">Reference proteome</keyword>
<reference evidence="7" key="1">
    <citation type="submission" date="2023-03" db="EMBL/GenBank/DDBJ databases">
        <authorList>
            <person name="Julca I."/>
        </authorList>
    </citation>
    <scope>NUCLEOTIDE SEQUENCE</scope>
</reference>
<feature type="region of interest" description="Disordered" evidence="6">
    <location>
        <begin position="1153"/>
        <end position="1217"/>
    </location>
</feature>
<feature type="region of interest" description="Disordered" evidence="6">
    <location>
        <begin position="1"/>
        <end position="43"/>
    </location>
</feature>
<gene>
    <name evidence="7" type="ORF">OLC1_LOCUS7095</name>
</gene>
<evidence type="ECO:0000256" key="1">
    <source>
        <dbReference type="ARBA" id="ARBA00023054"/>
    </source>
</evidence>
<feature type="region of interest" description="Disordered" evidence="6">
    <location>
        <begin position="875"/>
        <end position="1091"/>
    </location>
</feature>
<feature type="compositionally biased region" description="Polar residues" evidence="6">
    <location>
        <begin position="1"/>
        <end position="13"/>
    </location>
</feature>
<evidence type="ECO:0000256" key="4">
    <source>
        <dbReference type="ARBA" id="ARBA00024208"/>
    </source>
</evidence>
<evidence type="ECO:0000256" key="5">
    <source>
        <dbReference type="SAM" id="Coils"/>
    </source>
</evidence>
<dbReference type="PANTHER" id="PTHR31908">
    <property type="entry name" value="PROTEIN CROWDED NUCLEI 4"/>
    <property type="match status" value="1"/>
</dbReference>
<feature type="compositionally biased region" description="Basic and acidic residues" evidence="6">
    <location>
        <begin position="915"/>
        <end position="927"/>
    </location>
</feature>
<keyword evidence="1 5" id="KW-0175">Coiled coil</keyword>
<dbReference type="InterPro" id="IPR040418">
    <property type="entry name" value="CRWN"/>
</dbReference>
<feature type="compositionally biased region" description="Acidic residues" evidence="6">
    <location>
        <begin position="1162"/>
        <end position="1197"/>
    </location>
</feature>
<comment type="similarity">
    <text evidence="4">Belongs to the CRWN family.</text>
</comment>
<organism evidence="7 8">
    <name type="scientific">Oldenlandia corymbosa var. corymbosa</name>
    <dbReference type="NCBI Taxonomy" id="529605"/>
    <lineage>
        <taxon>Eukaryota</taxon>
        <taxon>Viridiplantae</taxon>
        <taxon>Streptophyta</taxon>
        <taxon>Embryophyta</taxon>
        <taxon>Tracheophyta</taxon>
        <taxon>Spermatophyta</taxon>
        <taxon>Magnoliopsida</taxon>
        <taxon>eudicotyledons</taxon>
        <taxon>Gunneridae</taxon>
        <taxon>Pentapetalae</taxon>
        <taxon>asterids</taxon>
        <taxon>lamiids</taxon>
        <taxon>Gentianales</taxon>
        <taxon>Rubiaceae</taxon>
        <taxon>Rubioideae</taxon>
        <taxon>Spermacoceae</taxon>
        <taxon>Hedyotis-Oldenlandia complex</taxon>
        <taxon>Oldenlandia</taxon>
    </lineage>
</organism>
<dbReference type="GO" id="GO:0005652">
    <property type="term" value="C:nuclear lamina"/>
    <property type="evidence" value="ECO:0007669"/>
    <property type="project" value="UniProtKB-SubCell"/>
</dbReference>
<evidence type="ECO:0000313" key="7">
    <source>
        <dbReference type="EMBL" id="CAI9096311.1"/>
    </source>
</evidence>
<proteinExistence type="inferred from homology"/>
<name>A0AAV1CL08_OLDCO</name>
<evidence type="ECO:0000256" key="2">
    <source>
        <dbReference type="ARBA" id="ARBA00023242"/>
    </source>
</evidence>